<protein>
    <submittedName>
        <fullName evidence="3">Alpha/beta-hydrolase</fullName>
    </submittedName>
</protein>
<evidence type="ECO:0000313" key="4">
    <source>
        <dbReference type="Proteomes" id="UP000287166"/>
    </source>
</evidence>
<evidence type="ECO:0000259" key="2">
    <source>
        <dbReference type="Pfam" id="PF12146"/>
    </source>
</evidence>
<dbReference type="InterPro" id="IPR022742">
    <property type="entry name" value="Hydrolase_4"/>
</dbReference>
<dbReference type="InterPro" id="IPR029058">
    <property type="entry name" value="AB_hydrolase_fold"/>
</dbReference>
<reference evidence="3 4" key="1">
    <citation type="journal article" date="2018" name="Sci. Rep.">
        <title>Genome sequence of the cauliflower mushroom Sparassis crispa (Hanabiratake) and its association with beneficial usage.</title>
        <authorList>
            <person name="Kiyama R."/>
            <person name="Furutani Y."/>
            <person name="Kawaguchi K."/>
            <person name="Nakanishi T."/>
        </authorList>
    </citation>
    <scope>NUCLEOTIDE SEQUENCE [LARGE SCALE GENOMIC DNA]</scope>
</reference>
<dbReference type="STRING" id="139825.A0A401GMB0"/>
<dbReference type="EMBL" id="BFAD01000005">
    <property type="protein sequence ID" value="GBE83322.1"/>
    <property type="molecule type" value="Genomic_DNA"/>
</dbReference>
<dbReference type="GO" id="GO:0016788">
    <property type="term" value="F:hydrolase activity, acting on ester bonds"/>
    <property type="evidence" value="ECO:0007669"/>
    <property type="project" value="UniProtKB-ARBA"/>
</dbReference>
<gene>
    <name evidence="3" type="ORF">SCP_0503700</name>
</gene>
<dbReference type="Proteomes" id="UP000287166">
    <property type="component" value="Unassembled WGS sequence"/>
</dbReference>
<sequence>MTSSQQFTRQTVKVPSAEADVNLEVWLYLPAQHGDGPFPVVVAGHGLSLVKEAGFAAFGESWASAGWASLVLDCRGFGGSGGQRNFCCIARQVEDYRSVIAWAKTGEMQSLFQKDRIVVMGSAMSGLCVAELALNALEEGIAGAMAHCPILDGYGTAMALPPNFKLLFMVFLDYIGGKLGFSPLYVNVVAKPGEPAICNTPSCLPGFVSMYEQSDTPFSERANIVPGRLMVEIMSSRLDLSGIKCPMLVVMPENDDLIAPSVSREAIAKARGKIQSVVVPGGHFDVMKGGVGFEGNIKAQLEFLRSLVL</sequence>
<dbReference type="AlphaFoldDB" id="A0A401GMB0"/>
<dbReference type="GeneID" id="38780239"/>
<dbReference type="Pfam" id="PF12146">
    <property type="entry name" value="Hydrolase_4"/>
    <property type="match status" value="1"/>
</dbReference>
<evidence type="ECO:0000313" key="3">
    <source>
        <dbReference type="EMBL" id="GBE83322.1"/>
    </source>
</evidence>
<keyword evidence="4" id="KW-1185">Reference proteome</keyword>
<dbReference type="InParanoid" id="A0A401GMB0"/>
<comment type="caution">
    <text evidence="3">The sequence shown here is derived from an EMBL/GenBank/DDBJ whole genome shotgun (WGS) entry which is preliminary data.</text>
</comment>
<dbReference type="PANTHER" id="PTHR22946:SF9">
    <property type="entry name" value="POLYKETIDE TRANSFERASE AF380"/>
    <property type="match status" value="1"/>
</dbReference>
<evidence type="ECO:0000256" key="1">
    <source>
        <dbReference type="ARBA" id="ARBA00022801"/>
    </source>
</evidence>
<keyword evidence="1 3" id="KW-0378">Hydrolase</keyword>
<proteinExistence type="predicted"/>
<organism evidence="3 4">
    <name type="scientific">Sparassis crispa</name>
    <dbReference type="NCBI Taxonomy" id="139825"/>
    <lineage>
        <taxon>Eukaryota</taxon>
        <taxon>Fungi</taxon>
        <taxon>Dikarya</taxon>
        <taxon>Basidiomycota</taxon>
        <taxon>Agaricomycotina</taxon>
        <taxon>Agaricomycetes</taxon>
        <taxon>Polyporales</taxon>
        <taxon>Sparassidaceae</taxon>
        <taxon>Sparassis</taxon>
    </lineage>
</organism>
<dbReference type="RefSeq" id="XP_027614235.1">
    <property type="nucleotide sequence ID" value="XM_027758434.1"/>
</dbReference>
<feature type="domain" description="Serine aminopeptidase S33" evidence="2">
    <location>
        <begin position="40"/>
        <end position="276"/>
    </location>
</feature>
<dbReference type="PANTHER" id="PTHR22946">
    <property type="entry name" value="DIENELACTONE HYDROLASE DOMAIN-CONTAINING PROTEIN-RELATED"/>
    <property type="match status" value="1"/>
</dbReference>
<dbReference type="SUPFAM" id="SSF53474">
    <property type="entry name" value="alpha/beta-Hydrolases"/>
    <property type="match status" value="1"/>
</dbReference>
<dbReference type="InterPro" id="IPR050261">
    <property type="entry name" value="FrsA_esterase"/>
</dbReference>
<accession>A0A401GMB0</accession>
<dbReference type="Gene3D" id="3.40.50.1820">
    <property type="entry name" value="alpha/beta hydrolase"/>
    <property type="match status" value="1"/>
</dbReference>
<name>A0A401GMB0_9APHY</name>
<dbReference type="OrthoDB" id="2498029at2759"/>